<evidence type="ECO:0000313" key="2">
    <source>
        <dbReference type="EMBL" id="RLJ40630.1"/>
    </source>
</evidence>
<dbReference type="RefSeq" id="WP_121027858.1">
    <property type="nucleotide sequence ID" value="NZ_RCCE01000007.1"/>
</dbReference>
<dbReference type="InterPro" id="IPR006116">
    <property type="entry name" value="NT_2-5OAS_ClassI-CCAase"/>
</dbReference>
<protein>
    <recommendedName>
        <fullName evidence="4">Nucleotidyltransferase</fullName>
    </recommendedName>
</protein>
<dbReference type="OrthoDB" id="1118920at2"/>
<dbReference type="Pfam" id="PF18144">
    <property type="entry name" value="SMODS"/>
    <property type="match status" value="1"/>
</dbReference>
<dbReference type="GO" id="GO:0016779">
    <property type="term" value="F:nucleotidyltransferase activity"/>
    <property type="evidence" value="ECO:0007669"/>
    <property type="project" value="InterPro"/>
</dbReference>
<dbReference type="AlphaFoldDB" id="A0A497VAY4"/>
<name>A0A497VAY4_9RHOB</name>
<keyword evidence="3" id="KW-1185">Reference proteome</keyword>
<organism evidence="2 3">
    <name type="scientific">Litoreibacter meonggei</name>
    <dbReference type="NCBI Taxonomy" id="1049199"/>
    <lineage>
        <taxon>Bacteria</taxon>
        <taxon>Pseudomonadati</taxon>
        <taxon>Pseudomonadota</taxon>
        <taxon>Alphaproteobacteria</taxon>
        <taxon>Rhodobacterales</taxon>
        <taxon>Roseobacteraceae</taxon>
        <taxon>Litoreibacter</taxon>
    </lineage>
</organism>
<comment type="caution">
    <text evidence="2">The sequence shown here is derived from an EMBL/GenBank/DDBJ whole genome shotgun (WGS) entry which is preliminary data.</text>
</comment>
<dbReference type="Proteomes" id="UP000269157">
    <property type="component" value="Unassembled WGS sequence"/>
</dbReference>
<gene>
    <name evidence="2" type="ORF">BCF46_3702</name>
</gene>
<dbReference type="CDD" id="cd05400">
    <property type="entry name" value="NT_2-5OAS_ClassI-CCAase"/>
    <property type="match status" value="1"/>
</dbReference>
<dbReference type="GO" id="GO:0051607">
    <property type="term" value="P:defense response to virus"/>
    <property type="evidence" value="ECO:0007669"/>
    <property type="project" value="UniProtKB-KW"/>
</dbReference>
<proteinExistence type="predicted"/>
<sequence>MNVRTNFEDYARSLDIDPIEAALMDVARAIQITQSMHSEAEAHYRGLASHVDRPGSPFEDLVAEIYASGSFAIHAPTRSRIKRDQHDVDAVIELSIPPGSDPQWVLQTLYKAIKGDPGSKYHGYLIEKNSRCVTVTYPDGVTVDLMPVVRLLGTPERVASLFHYKPETGDQYHKEINPKGFADHFNENVETNAVFQDRFDARRFLVDGETYETMAKRMASEASSRTAIKADTQPMPVHVPLDQKSPRVVALQLIKRFRDKRFRKHDDHSGKRKPPSIIMAAIALEAGPVQDNLVDEVVALATCMRRRIQNAERSLRLLDIRNPAHTPDVFTDRWPEQRSDQQLWARDLQTLIDRLQNLQHVGFDPAVILSTFDDLFGEKAGEAALRAYHDARTAQLEYGALGMKPSGEFKPATPALSAGVAAASGLITPARANTNMGGTVPDDNCW</sequence>
<evidence type="ECO:0008006" key="4">
    <source>
        <dbReference type="Google" id="ProtNLM"/>
    </source>
</evidence>
<evidence type="ECO:0000313" key="3">
    <source>
        <dbReference type="Proteomes" id="UP000269157"/>
    </source>
</evidence>
<dbReference type="EMBL" id="RCCE01000007">
    <property type="protein sequence ID" value="RLJ40630.1"/>
    <property type="molecule type" value="Genomic_DNA"/>
</dbReference>
<keyword evidence="1" id="KW-0051">Antiviral defense</keyword>
<accession>A0A497VAY4</accession>
<evidence type="ECO:0000256" key="1">
    <source>
        <dbReference type="ARBA" id="ARBA00023118"/>
    </source>
</evidence>
<reference evidence="2 3" key="1">
    <citation type="submission" date="2018-10" db="EMBL/GenBank/DDBJ databases">
        <title>Genomic Encyclopedia of Archaeal and Bacterial Type Strains, Phase II (KMG-II): from individual species to whole genera.</title>
        <authorList>
            <person name="Goeker M."/>
        </authorList>
    </citation>
    <scope>NUCLEOTIDE SEQUENCE [LARGE SCALE GENOMIC DNA]</scope>
    <source>
        <strain evidence="2 3">DSM 29466</strain>
    </source>
</reference>